<name>A0A811L5M7_9BILA</name>
<comment type="caution">
    <text evidence="1">The sequence shown here is derived from an EMBL/GenBank/DDBJ whole genome shotgun (WGS) entry which is preliminary data.</text>
</comment>
<dbReference type="Proteomes" id="UP000614601">
    <property type="component" value="Unassembled WGS sequence"/>
</dbReference>
<keyword evidence="2" id="KW-1185">Reference proteome</keyword>
<dbReference type="Proteomes" id="UP000783686">
    <property type="component" value="Unassembled WGS sequence"/>
</dbReference>
<accession>A0A811L5M7</accession>
<organism evidence="1 2">
    <name type="scientific">Bursaphelenchus okinawaensis</name>
    <dbReference type="NCBI Taxonomy" id="465554"/>
    <lineage>
        <taxon>Eukaryota</taxon>
        <taxon>Metazoa</taxon>
        <taxon>Ecdysozoa</taxon>
        <taxon>Nematoda</taxon>
        <taxon>Chromadorea</taxon>
        <taxon>Rhabditida</taxon>
        <taxon>Tylenchina</taxon>
        <taxon>Tylenchomorpha</taxon>
        <taxon>Aphelenchoidea</taxon>
        <taxon>Aphelenchoididae</taxon>
        <taxon>Bursaphelenchus</taxon>
    </lineage>
</organism>
<evidence type="ECO:0000313" key="1">
    <source>
        <dbReference type="EMBL" id="CAD5223426.1"/>
    </source>
</evidence>
<gene>
    <name evidence="1" type="ORF">BOKJ2_LOCUS10196</name>
</gene>
<dbReference type="EMBL" id="CAJFDH010000005">
    <property type="protein sequence ID" value="CAD5223426.1"/>
    <property type="molecule type" value="Genomic_DNA"/>
</dbReference>
<sequence length="306" mass="34261">MTEAPSDTANHQRLDEMLLHLTPNGAVVPYSACIDKDGHFWVASKGGLFKFDGNSHSLIVERKNTFPKKMMPYCQVHTYQDKVIHIQTGEGDLTEYRVLSLDGQVEVEQIFDGKIQGFVISEQGDMYMTKQPVAGEDYVIYKTSFDCPIGWTELSTAYDYCFQALCLYDENTLVAATTTVPLNICSKQTLKIIDANTGKIKNSFSEAGKEDGQIFFPRAIKRYHDSIVVMDKTGRFQSFDLEGNFTGISAQIDAYLSNSFIVQNDEAIIVCSGIVQKADGETVCDDWLEKIKLDGSKWQKDEVTTA</sequence>
<dbReference type="EMBL" id="CAJFCW020000005">
    <property type="protein sequence ID" value="CAG9117830.1"/>
    <property type="molecule type" value="Genomic_DNA"/>
</dbReference>
<dbReference type="OrthoDB" id="5837159at2759"/>
<protein>
    <submittedName>
        <fullName evidence="1">Uncharacterized protein</fullName>
    </submittedName>
</protein>
<reference evidence="1" key="1">
    <citation type="submission" date="2020-09" db="EMBL/GenBank/DDBJ databases">
        <authorList>
            <person name="Kikuchi T."/>
        </authorList>
    </citation>
    <scope>NUCLEOTIDE SEQUENCE</scope>
    <source>
        <strain evidence="1">SH1</strain>
    </source>
</reference>
<dbReference type="InterPro" id="IPR011044">
    <property type="entry name" value="Quino_amine_DH_bsu"/>
</dbReference>
<dbReference type="AlphaFoldDB" id="A0A811L5M7"/>
<evidence type="ECO:0000313" key="2">
    <source>
        <dbReference type="Proteomes" id="UP000614601"/>
    </source>
</evidence>
<proteinExistence type="predicted"/>
<dbReference type="SUPFAM" id="SSF50969">
    <property type="entry name" value="YVTN repeat-like/Quinoprotein amine dehydrogenase"/>
    <property type="match status" value="1"/>
</dbReference>